<feature type="domain" description="RNA polymerase sigma factor 70 region 4 type 2" evidence="6">
    <location>
        <begin position="126"/>
        <end position="176"/>
    </location>
</feature>
<dbReference type="InterPro" id="IPR013249">
    <property type="entry name" value="RNA_pol_sigma70_r4_t2"/>
</dbReference>
<name>A0AAE3XQZ3_9BACT</name>
<dbReference type="Pfam" id="PF04542">
    <property type="entry name" value="Sigma70_r2"/>
    <property type="match status" value="1"/>
</dbReference>
<keyword evidence="2" id="KW-0805">Transcription regulation</keyword>
<evidence type="ECO:0000313" key="7">
    <source>
        <dbReference type="EMBL" id="MDR6240330.1"/>
    </source>
</evidence>
<reference evidence="7" key="1">
    <citation type="submission" date="2023-07" db="EMBL/GenBank/DDBJ databases">
        <title>Genomic Encyclopedia of Type Strains, Phase IV (KMG-IV): sequencing the most valuable type-strain genomes for metagenomic binning, comparative biology and taxonomic classification.</title>
        <authorList>
            <person name="Goeker M."/>
        </authorList>
    </citation>
    <scope>NUCLEOTIDE SEQUENCE</scope>
    <source>
        <strain evidence="7">DSM 26174</strain>
    </source>
</reference>
<keyword evidence="3" id="KW-0731">Sigma factor</keyword>
<comment type="similarity">
    <text evidence="1">Belongs to the sigma-70 factor family. ECF subfamily.</text>
</comment>
<dbReference type="Proteomes" id="UP001185092">
    <property type="component" value="Unassembled WGS sequence"/>
</dbReference>
<sequence length="204" mass="23846">MSENNANLSDEALYELVRHGNQLAYTSLYEKYWDELFKIAYHMTGSLHDAEDILHELFSELWLKRNQIMISKTFGVYVRTSLKYKVFRYFSQQGKSKLMVGEGELIEISSPDSTEVQLDFEELYDRIEVSVQNLPEKCREAFKLSRFEGKSVVEIAEIMKISPNTAQNHINKALKILRLDLHDYVSIATFFNALLIDYFHNITK</sequence>
<comment type="caution">
    <text evidence="7">The sequence shown here is derived from an EMBL/GenBank/DDBJ whole genome shotgun (WGS) entry which is preliminary data.</text>
</comment>
<dbReference type="GO" id="GO:0016987">
    <property type="term" value="F:sigma factor activity"/>
    <property type="evidence" value="ECO:0007669"/>
    <property type="project" value="UniProtKB-KW"/>
</dbReference>
<dbReference type="GO" id="GO:0003677">
    <property type="term" value="F:DNA binding"/>
    <property type="evidence" value="ECO:0007669"/>
    <property type="project" value="InterPro"/>
</dbReference>
<protein>
    <submittedName>
        <fullName evidence="7">RNA polymerase sigma-70 factor (ECF subfamily)</fullName>
    </submittedName>
</protein>
<dbReference type="NCBIfam" id="TIGR02937">
    <property type="entry name" value="sigma70-ECF"/>
    <property type="match status" value="1"/>
</dbReference>
<dbReference type="InterPro" id="IPR014284">
    <property type="entry name" value="RNA_pol_sigma-70_dom"/>
</dbReference>
<feature type="domain" description="RNA polymerase sigma-70 region 2" evidence="5">
    <location>
        <begin position="28"/>
        <end position="94"/>
    </location>
</feature>
<accession>A0AAE3XQZ3</accession>
<evidence type="ECO:0000313" key="8">
    <source>
        <dbReference type="Proteomes" id="UP001185092"/>
    </source>
</evidence>
<dbReference type="Gene3D" id="1.10.10.10">
    <property type="entry name" value="Winged helix-like DNA-binding domain superfamily/Winged helix DNA-binding domain"/>
    <property type="match status" value="1"/>
</dbReference>
<dbReference type="EMBL" id="JAVDQD010000004">
    <property type="protein sequence ID" value="MDR6240330.1"/>
    <property type="molecule type" value="Genomic_DNA"/>
</dbReference>
<dbReference type="InterPro" id="IPR013324">
    <property type="entry name" value="RNA_pol_sigma_r3/r4-like"/>
</dbReference>
<dbReference type="Pfam" id="PF08281">
    <property type="entry name" value="Sigma70_r4_2"/>
    <property type="match status" value="1"/>
</dbReference>
<dbReference type="InterPro" id="IPR036388">
    <property type="entry name" value="WH-like_DNA-bd_sf"/>
</dbReference>
<dbReference type="Gene3D" id="1.10.1740.10">
    <property type="match status" value="1"/>
</dbReference>
<dbReference type="PANTHER" id="PTHR43133:SF46">
    <property type="entry name" value="RNA POLYMERASE SIGMA-70 FACTOR ECF SUBFAMILY"/>
    <property type="match status" value="1"/>
</dbReference>
<keyword evidence="8" id="KW-1185">Reference proteome</keyword>
<dbReference type="PANTHER" id="PTHR43133">
    <property type="entry name" value="RNA POLYMERASE ECF-TYPE SIGMA FACTO"/>
    <property type="match status" value="1"/>
</dbReference>
<dbReference type="SUPFAM" id="SSF88659">
    <property type="entry name" value="Sigma3 and sigma4 domains of RNA polymerase sigma factors"/>
    <property type="match status" value="1"/>
</dbReference>
<dbReference type="SUPFAM" id="SSF88946">
    <property type="entry name" value="Sigma2 domain of RNA polymerase sigma factors"/>
    <property type="match status" value="1"/>
</dbReference>
<keyword evidence="4" id="KW-0804">Transcription</keyword>
<evidence type="ECO:0000256" key="4">
    <source>
        <dbReference type="ARBA" id="ARBA00023163"/>
    </source>
</evidence>
<dbReference type="AlphaFoldDB" id="A0AAE3XQZ3"/>
<dbReference type="InterPro" id="IPR007627">
    <property type="entry name" value="RNA_pol_sigma70_r2"/>
</dbReference>
<dbReference type="InterPro" id="IPR013325">
    <property type="entry name" value="RNA_pol_sigma_r2"/>
</dbReference>
<proteinExistence type="inferred from homology"/>
<organism evidence="7 8">
    <name type="scientific">Aureibacter tunicatorum</name>
    <dbReference type="NCBI Taxonomy" id="866807"/>
    <lineage>
        <taxon>Bacteria</taxon>
        <taxon>Pseudomonadati</taxon>
        <taxon>Bacteroidota</taxon>
        <taxon>Cytophagia</taxon>
        <taxon>Cytophagales</taxon>
        <taxon>Persicobacteraceae</taxon>
        <taxon>Aureibacter</taxon>
    </lineage>
</organism>
<evidence type="ECO:0000256" key="2">
    <source>
        <dbReference type="ARBA" id="ARBA00023015"/>
    </source>
</evidence>
<dbReference type="RefSeq" id="WP_309940231.1">
    <property type="nucleotide sequence ID" value="NZ_AP025305.1"/>
</dbReference>
<evidence type="ECO:0000256" key="1">
    <source>
        <dbReference type="ARBA" id="ARBA00010641"/>
    </source>
</evidence>
<evidence type="ECO:0000256" key="3">
    <source>
        <dbReference type="ARBA" id="ARBA00023082"/>
    </source>
</evidence>
<evidence type="ECO:0000259" key="6">
    <source>
        <dbReference type="Pfam" id="PF08281"/>
    </source>
</evidence>
<dbReference type="InterPro" id="IPR039425">
    <property type="entry name" value="RNA_pol_sigma-70-like"/>
</dbReference>
<gene>
    <name evidence="7" type="ORF">HNQ88_003396</name>
</gene>
<evidence type="ECO:0000259" key="5">
    <source>
        <dbReference type="Pfam" id="PF04542"/>
    </source>
</evidence>
<dbReference type="GO" id="GO:0006352">
    <property type="term" value="P:DNA-templated transcription initiation"/>
    <property type="evidence" value="ECO:0007669"/>
    <property type="project" value="InterPro"/>
</dbReference>